<name>A0AAV5FL60_ELECO</name>
<dbReference type="Gene3D" id="3.40.50.1110">
    <property type="entry name" value="SGNH hydrolase"/>
    <property type="match status" value="1"/>
</dbReference>
<reference evidence="5" key="2">
    <citation type="submission" date="2021-12" db="EMBL/GenBank/DDBJ databases">
        <title>Resequencing data analysis of finger millet.</title>
        <authorList>
            <person name="Hatakeyama M."/>
            <person name="Aluri S."/>
            <person name="Balachadran M.T."/>
            <person name="Sivarajan S.R."/>
            <person name="Poveda L."/>
            <person name="Shimizu-Inatsugi R."/>
            <person name="Schlapbach R."/>
            <person name="Sreeman S.M."/>
            <person name="Shimizu K.K."/>
        </authorList>
    </citation>
    <scope>NUCLEOTIDE SEQUENCE</scope>
</reference>
<dbReference type="GO" id="GO:0016788">
    <property type="term" value="F:hydrolase activity, acting on ester bonds"/>
    <property type="evidence" value="ECO:0007669"/>
    <property type="project" value="InterPro"/>
</dbReference>
<gene>
    <name evidence="5" type="primary">gb25426</name>
    <name evidence="5" type="ORF">PR202_gb25426</name>
</gene>
<feature type="chain" id="PRO_5043629925" description="GDSL esterase/lipase" evidence="4">
    <location>
        <begin position="23"/>
        <end position="365"/>
    </location>
</feature>
<dbReference type="EMBL" id="BQKI01000090">
    <property type="protein sequence ID" value="GJN36553.1"/>
    <property type="molecule type" value="Genomic_DNA"/>
</dbReference>
<dbReference type="InterPro" id="IPR035669">
    <property type="entry name" value="SGNH_plant_lipase-like"/>
</dbReference>
<sequence length="365" mass="38569">MGALRLVLYLVICIQVLVGTVATGARPPAMYVFGSSIVDIGNNNYLPGAAVGRADRPFNGIDFQGSIPTGRFSNGYNTADYVAKNMGFVYSPPAYLSLVPSSLSGPLVFTALSSGVNYASGGAGILNSTNAGNTIPLSNQLQNFGATRAKMVAAVGAVAVQDQLGRSIFLVNIGNNDFYVFAAAERARNRSDEDQRRDAVALYANLVSNYSATITEMYSLGARKFAIINVWQLGCVPAMRALNPTGACSALLNELAAGFNDAVQSLLASLAKKLPGLVYSLADFYGFTRDVLADPAASGFTDIAHACCGGRCTANSTLCADRDRHVFWDGVHPSQRTAFLAAQAFYDGPAKYTTPINFKKLAQSS</sequence>
<evidence type="ECO:0000256" key="3">
    <source>
        <dbReference type="ARBA" id="ARBA00022963"/>
    </source>
</evidence>
<evidence type="ECO:0000256" key="2">
    <source>
        <dbReference type="ARBA" id="ARBA00022801"/>
    </source>
</evidence>
<keyword evidence="3" id="KW-0443">Lipid metabolism</keyword>
<dbReference type="CDD" id="cd01837">
    <property type="entry name" value="SGNH_plant_lipase_like"/>
    <property type="match status" value="1"/>
</dbReference>
<dbReference type="Proteomes" id="UP001054889">
    <property type="component" value="Unassembled WGS sequence"/>
</dbReference>
<dbReference type="PANTHER" id="PTHR45648">
    <property type="entry name" value="GDSL LIPASE/ACYLHYDROLASE FAMILY PROTEIN (AFU_ORTHOLOGUE AFUA_4G14700)"/>
    <property type="match status" value="1"/>
</dbReference>
<dbReference type="InterPro" id="IPR036514">
    <property type="entry name" value="SGNH_hydro_sf"/>
</dbReference>
<proteinExistence type="inferred from homology"/>
<dbReference type="GO" id="GO:0016042">
    <property type="term" value="P:lipid catabolic process"/>
    <property type="evidence" value="ECO:0007669"/>
    <property type="project" value="UniProtKB-KW"/>
</dbReference>
<keyword evidence="4" id="KW-0732">Signal</keyword>
<protein>
    <recommendedName>
        <fullName evidence="7">GDSL esterase/lipase</fullName>
    </recommendedName>
</protein>
<evidence type="ECO:0000313" key="5">
    <source>
        <dbReference type="EMBL" id="GJN36553.1"/>
    </source>
</evidence>
<dbReference type="AlphaFoldDB" id="A0AAV5FL60"/>
<keyword evidence="6" id="KW-1185">Reference proteome</keyword>
<evidence type="ECO:0000313" key="6">
    <source>
        <dbReference type="Proteomes" id="UP001054889"/>
    </source>
</evidence>
<evidence type="ECO:0000256" key="1">
    <source>
        <dbReference type="ARBA" id="ARBA00008668"/>
    </source>
</evidence>
<evidence type="ECO:0008006" key="7">
    <source>
        <dbReference type="Google" id="ProtNLM"/>
    </source>
</evidence>
<comment type="similarity">
    <text evidence="1">Belongs to the 'GDSL' lipolytic enzyme family.</text>
</comment>
<dbReference type="PANTHER" id="PTHR45648:SF129">
    <property type="entry name" value="GDSL ESTERASE_LIPASE"/>
    <property type="match status" value="1"/>
</dbReference>
<feature type="signal peptide" evidence="4">
    <location>
        <begin position="1"/>
        <end position="22"/>
    </location>
</feature>
<evidence type="ECO:0000256" key="4">
    <source>
        <dbReference type="SAM" id="SignalP"/>
    </source>
</evidence>
<keyword evidence="3" id="KW-0442">Lipid degradation</keyword>
<dbReference type="InterPro" id="IPR001087">
    <property type="entry name" value="GDSL"/>
</dbReference>
<dbReference type="InterPro" id="IPR051058">
    <property type="entry name" value="GDSL_Est/Lipase"/>
</dbReference>
<comment type="caution">
    <text evidence="5">The sequence shown here is derived from an EMBL/GenBank/DDBJ whole genome shotgun (WGS) entry which is preliminary data.</text>
</comment>
<dbReference type="Pfam" id="PF00657">
    <property type="entry name" value="Lipase_GDSL"/>
    <property type="match status" value="1"/>
</dbReference>
<organism evidence="5 6">
    <name type="scientific">Eleusine coracana subsp. coracana</name>
    <dbReference type="NCBI Taxonomy" id="191504"/>
    <lineage>
        <taxon>Eukaryota</taxon>
        <taxon>Viridiplantae</taxon>
        <taxon>Streptophyta</taxon>
        <taxon>Embryophyta</taxon>
        <taxon>Tracheophyta</taxon>
        <taxon>Spermatophyta</taxon>
        <taxon>Magnoliopsida</taxon>
        <taxon>Liliopsida</taxon>
        <taxon>Poales</taxon>
        <taxon>Poaceae</taxon>
        <taxon>PACMAD clade</taxon>
        <taxon>Chloridoideae</taxon>
        <taxon>Cynodonteae</taxon>
        <taxon>Eleusininae</taxon>
        <taxon>Eleusine</taxon>
    </lineage>
</organism>
<dbReference type="SUPFAM" id="SSF52266">
    <property type="entry name" value="SGNH hydrolase"/>
    <property type="match status" value="1"/>
</dbReference>
<accession>A0AAV5FL60</accession>
<reference evidence="5" key="1">
    <citation type="journal article" date="2018" name="DNA Res.">
        <title>Multiple hybrid de novo genome assembly of finger millet, an orphan allotetraploid crop.</title>
        <authorList>
            <person name="Hatakeyama M."/>
            <person name="Aluri S."/>
            <person name="Balachadran M.T."/>
            <person name="Sivarajan S.R."/>
            <person name="Patrignani A."/>
            <person name="Gruter S."/>
            <person name="Poveda L."/>
            <person name="Shimizu-Inatsugi R."/>
            <person name="Baeten J."/>
            <person name="Francoijs K.J."/>
            <person name="Nataraja K.N."/>
            <person name="Reddy Y.A.N."/>
            <person name="Phadnis S."/>
            <person name="Ravikumar R.L."/>
            <person name="Schlapbach R."/>
            <person name="Sreeman S.M."/>
            <person name="Shimizu K.K."/>
        </authorList>
    </citation>
    <scope>NUCLEOTIDE SEQUENCE</scope>
</reference>
<keyword evidence="2" id="KW-0378">Hydrolase</keyword>